<dbReference type="PANTHER" id="PTHR13061">
    <property type="entry name" value="DYNACTIN SUBUNIT P25"/>
    <property type="match status" value="1"/>
</dbReference>
<dbReference type="InterPro" id="IPR050484">
    <property type="entry name" value="Transf_Hexapept/Carb_Anhydrase"/>
</dbReference>
<gene>
    <name evidence="1" type="ORF">CODIS_23440</name>
</gene>
<dbReference type="Gene3D" id="2.160.10.10">
    <property type="entry name" value="Hexapeptide repeat proteins"/>
    <property type="match status" value="1"/>
</dbReference>
<dbReference type="CDD" id="cd04645">
    <property type="entry name" value="LbH_gamma_CA_like"/>
    <property type="match status" value="1"/>
</dbReference>
<evidence type="ECO:0000313" key="1">
    <source>
        <dbReference type="EMBL" id="ODJ87369.1"/>
    </source>
</evidence>
<dbReference type="InterPro" id="IPR001451">
    <property type="entry name" value="Hexapep"/>
</dbReference>
<proteinExistence type="predicted"/>
<evidence type="ECO:0000313" key="2">
    <source>
        <dbReference type="Proteomes" id="UP000094769"/>
    </source>
</evidence>
<keyword evidence="2" id="KW-1185">Reference proteome</keyword>
<accession>A0A7Z1AFS3</accession>
<dbReference type="SUPFAM" id="SSF51161">
    <property type="entry name" value="Trimeric LpxA-like enzymes"/>
    <property type="match status" value="1"/>
</dbReference>
<organism evidence="1 2">
    <name type="scientific">Candidatus Thiodiazotropha endolucinida</name>
    <dbReference type="NCBI Taxonomy" id="1655433"/>
    <lineage>
        <taxon>Bacteria</taxon>
        <taxon>Pseudomonadati</taxon>
        <taxon>Pseudomonadota</taxon>
        <taxon>Gammaproteobacteria</taxon>
        <taxon>Chromatiales</taxon>
        <taxon>Sedimenticolaceae</taxon>
        <taxon>Candidatus Thiodiazotropha</taxon>
    </lineage>
</organism>
<dbReference type="PANTHER" id="PTHR13061:SF56">
    <property type="entry name" value="PROTEIN YRDA"/>
    <property type="match status" value="1"/>
</dbReference>
<dbReference type="InterPro" id="IPR047324">
    <property type="entry name" value="LbH_gamma_CA-like"/>
</dbReference>
<keyword evidence="1" id="KW-0808">Transferase</keyword>
<sequence>MSKLRRFETNYPDIAEDAYVDEHAIVIGDVTIASQSSVWPMCVIRGDVHRISIGARSNIQDGSILHVSHDSFYQPGGSPLTIGEGVTVGHKVLLHGCEVEDNCFIGMGSIILDGAVIESLTMLGAGSLVPQGKRLEGGYLWLGQPARRVRPLSDREKEIMLYNAEHYIKLAQRHRDPS</sequence>
<protein>
    <submittedName>
        <fullName evidence="1">UDP-3-O-[3-hydroxymyristoyl] glucosamine N-acyltransferase</fullName>
    </submittedName>
</protein>
<dbReference type="RefSeq" id="WP_069124926.1">
    <property type="nucleotide sequence ID" value="NZ_MARB01000012.1"/>
</dbReference>
<dbReference type="EMBL" id="MARB01000012">
    <property type="protein sequence ID" value="ODJ87369.1"/>
    <property type="molecule type" value="Genomic_DNA"/>
</dbReference>
<dbReference type="InterPro" id="IPR011004">
    <property type="entry name" value="Trimer_LpxA-like_sf"/>
</dbReference>
<dbReference type="Proteomes" id="UP000094769">
    <property type="component" value="Unassembled WGS sequence"/>
</dbReference>
<reference evidence="1 2" key="1">
    <citation type="submission" date="2016-06" db="EMBL/GenBank/DDBJ databases">
        <title>Genome sequence of endosymbiont of Candidatus Endolucinida thiodiazotropha.</title>
        <authorList>
            <person name="Poehlein A."/>
            <person name="Koenig S."/>
            <person name="Heiden S.E."/>
            <person name="Thuermer A."/>
            <person name="Voget S."/>
            <person name="Daniel R."/>
            <person name="Markert S."/>
            <person name="Gros O."/>
            <person name="Schweder T."/>
        </authorList>
    </citation>
    <scope>NUCLEOTIDE SEQUENCE [LARGE SCALE GENOMIC DNA]</scope>
    <source>
        <strain evidence="1 2">COS</strain>
    </source>
</reference>
<dbReference type="OrthoDB" id="9803036at2"/>
<dbReference type="GO" id="GO:0016746">
    <property type="term" value="F:acyltransferase activity"/>
    <property type="evidence" value="ECO:0007669"/>
    <property type="project" value="UniProtKB-KW"/>
</dbReference>
<dbReference type="AlphaFoldDB" id="A0A7Z1AFS3"/>
<keyword evidence="1" id="KW-0012">Acyltransferase</keyword>
<comment type="caution">
    <text evidence="1">The sequence shown here is derived from an EMBL/GenBank/DDBJ whole genome shotgun (WGS) entry which is preliminary data.</text>
</comment>
<name>A0A7Z1AFS3_9GAMM</name>
<dbReference type="Pfam" id="PF00132">
    <property type="entry name" value="Hexapep"/>
    <property type="match status" value="1"/>
</dbReference>